<feature type="signal peptide" evidence="2">
    <location>
        <begin position="1"/>
        <end position="20"/>
    </location>
</feature>
<evidence type="ECO:0000313" key="4">
    <source>
        <dbReference type="Proteomes" id="UP000009027"/>
    </source>
</evidence>
<proteinExistence type="predicted"/>
<sequence length="480" mass="51194">MRALFITWFGIFAVIASMLGADVRRPFAAGAPLRNLREFVILCELAKEANGVQVEAERLENAAAHHAANAEEIYTHIKGITGDAFAAAGKLKKQGKETLISNLVSKKAAQALRDAVRARQAANDALSAASAASASAIRLSKTSLYGKGGDRESPLFASGPGTVSAVVRNGIAHNNTEGGTSLASDIVFLCPSVKENECTGGDLTDATPAGESFAPNFTDSDGHDLGKATTSLHAQVSWKKVFRPICDREEKDSSIEALPNLFLEFKKALERPKAGQSRDSAEYPWVLGRHEGLVRHQGDLYCSNAYGNKGERCQDSHSWPSYYYSNIGYGSEWESVAAVERAIPWMVSLKGANAQLDIVRRAARDAGRAEEIAQEAGEAAWYALLEARSVPIDEETAETPKEEQGPRDEPGESDSGENGTGTEGDKTETVNTPGDREAESSEGNRSTADSDGHGSADGGRACVGTYEVALAFLLLARLLS</sequence>
<protein>
    <submittedName>
        <fullName evidence="3">Uncharacterized protein</fullName>
    </submittedName>
</protein>
<dbReference type="Proteomes" id="UP000009027">
    <property type="component" value="Unassembled WGS sequence"/>
</dbReference>
<keyword evidence="2" id="KW-0732">Signal</keyword>
<dbReference type="EMBL" id="CAEX01005792">
    <property type="protein sequence ID" value="CCD20524.1"/>
    <property type="molecule type" value="Genomic_DNA"/>
</dbReference>
<keyword evidence="4" id="KW-1185">Reference proteome</keyword>
<evidence type="ECO:0000256" key="2">
    <source>
        <dbReference type="SAM" id="SignalP"/>
    </source>
</evidence>
<evidence type="ECO:0000256" key="1">
    <source>
        <dbReference type="SAM" id="MobiDB-lite"/>
    </source>
</evidence>
<evidence type="ECO:0000313" key="3">
    <source>
        <dbReference type="EMBL" id="CCD20524.1"/>
    </source>
</evidence>
<reference evidence="3 4" key="1">
    <citation type="journal article" date="2012" name="Proc. Natl. Acad. Sci. U.S.A.">
        <title>Antigenic diversity is generated by distinct evolutionary mechanisms in African trypanosome species.</title>
        <authorList>
            <person name="Jackson A.P."/>
            <person name="Berry A."/>
            <person name="Aslett M."/>
            <person name="Allison H.C."/>
            <person name="Burton P."/>
            <person name="Vavrova-Anderson J."/>
            <person name="Brown R."/>
            <person name="Browne H."/>
            <person name="Corton N."/>
            <person name="Hauser H."/>
            <person name="Gamble J."/>
            <person name="Gilderthorp R."/>
            <person name="Marcello L."/>
            <person name="McQuillan J."/>
            <person name="Otto T.D."/>
            <person name="Quail M.A."/>
            <person name="Sanders M.J."/>
            <person name="van Tonder A."/>
            <person name="Ginger M.L."/>
            <person name="Field M.C."/>
            <person name="Barry J.D."/>
            <person name="Hertz-Fowler C."/>
            <person name="Berriman M."/>
        </authorList>
    </citation>
    <scope>NUCLEOTIDE SEQUENCE</scope>
    <source>
        <strain evidence="3 4">Y486</strain>
    </source>
</reference>
<dbReference type="AlphaFoldDB" id="F9WSI5"/>
<feature type="compositionally biased region" description="Basic and acidic residues" evidence="1">
    <location>
        <begin position="398"/>
        <end position="410"/>
    </location>
</feature>
<feature type="region of interest" description="Disordered" evidence="1">
    <location>
        <begin position="391"/>
        <end position="460"/>
    </location>
</feature>
<feature type="chain" id="PRO_5003390800" evidence="2">
    <location>
        <begin position="21"/>
        <end position="480"/>
    </location>
</feature>
<dbReference type="VEuPathDB" id="TriTrypDB:TvY486_0033690"/>
<gene>
    <name evidence="3" type="ORF">TvY486_0033690</name>
</gene>
<accession>F9WSI5</accession>
<feature type="compositionally biased region" description="Basic and acidic residues" evidence="1">
    <location>
        <begin position="423"/>
        <end position="439"/>
    </location>
</feature>
<name>F9WSI5_TRYVY</name>
<organism evidence="3 4">
    <name type="scientific">Trypanosoma vivax (strain Y486)</name>
    <dbReference type="NCBI Taxonomy" id="1055687"/>
    <lineage>
        <taxon>Eukaryota</taxon>
        <taxon>Discoba</taxon>
        <taxon>Euglenozoa</taxon>
        <taxon>Kinetoplastea</taxon>
        <taxon>Metakinetoplastina</taxon>
        <taxon>Trypanosomatida</taxon>
        <taxon>Trypanosomatidae</taxon>
        <taxon>Trypanosoma</taxon>
        <taxon>Duttonella</taxon>
    </lineage>
</organism>